<accession>A0ABQ1J4H1</accession>
<keyword evidence="2" id="KW-0328">Glycosyltransferase</keyword>
<evidence type="ECO:0000256" key="4">
    <source>
        <dbReference type="ARBA" id="ARBA00022695"/>
    </source>
</evidence>
<evidence type="ECO:0000259" key="7">
    <source>
        <dbReference type="PROSITE" id="PS52018"/>
    </source>
</evidence>
<sequence>MPNRPKICHIVHVDRLASIVTDGFLWSDADMAARTGAGTMIGMSAIKTRRLNILQLKSHHGLFVGECTPFYFCPRSVMHAMQGATHRPLIEVRKDWYY</sequence>
<dbReference type="Proteomes" id="UP000603352">
    <property type="component" value="Unassembled WGS sequence"/>
</dbReference>
<keyword evidence="3" id="KW-0808">Transferase</keyword>
<comment type="caution">
    <text evidence="8">The sequence shown here is derived from an EMBL/GenBank/DDBJ whole genome shotgun (WGS) entry which is preliminary data.</text>
</comment>
<keyword evidence="9" id="KW-1185">Reference proteome</keyword>
<dbReference type="Pfam" id="PF14487">
    <property type="entry name" value="DarT"/>
    <property type="match status" value="1"/>
</dbReference>
<feature type="domain" description="DarT" evidence="7">
    <location>
        <begin position="5"/>
        <end position="98"/>
    </location>
</feature>
<comment type="similarity">
    <text evidence="6">Belongs to the DarT ADP-ribosyltransferase family.</text>
</comment>
<comment type="caution">
    <text evidence="6">Lacks conserved residue(s) required for the propagation of feature annotation.</text>
</comment>
<protein>
    <recommendedName>
        <fullName evidence="7">DarT domain-containing protein</fullName>
    </recommendedName>
</protein>
<keyword evidence="4" id="KW-0548">Nucleotidyltransferase</keyword>
<evidence type="ECO:0000256" key="3">
    <source>
        <dbReference type="ARBA" id="ARBA00022679"/>
    </source>
</evidence>
<gene>
    <name evidence="8" type="ORF">GCM10011505_43360</name>
</gene>
<dbReference type="PROSITE" id="PS52018">
    <property type="entry name" value="DART"/>
    <property type="match status" value="1"/>
</dbReference>
<proteinExistence type="inferred from homology"/>
<evidence type="ECO:0000256" key="6">
    <source>
        <dbReference type="PROSITE-ProRule" id="PRU01362"/>
    </source>
</evidence>
<evidence type="ECO:0000256" key="1">
    <source>
        <dbReference type="ARBA" id="ARBA00022649"/>
    </source>
</evidence>
<name>A0ABQ1J4H1_9PROT</name>
<evidence type="ECO:0000256" key="2">
    <source>
        <dbReference type="ARBA" id="ARBA00022676"/>
    </source>
</evidence>
<dbReference type="InterPro" id="IPR029494">
    <property type="entry name" value="DarT"/>
</dbReference>
<organism evidence="8 9">
    <name type="scientific">Tistrella bauzanensis</name>
    <dbReference type="NCBI Taxonomy" id="657419"/>
    <lineage>
        <taxon>Bacteria</taxon>
        <taxon>Pseudomonadati</taxon>
        <taxon>Pseudomonadota</taxon>
        <taxon>Alphaproteobacteria</taxon>
        <taxon>Geminicoccales</taxon>
        <taxon>Geminicoccaceae</taxon>
        <taxon>Tistrella</taxon>
    </lineage>
</organism>
<keyword evidence="1 6" id="KW-1277">Toxin-antitoxin system</keyword>
<reference evidence="9" key="1">
    <citation type="journal article" date="2019" name="Int. J. Syst. Evol. Microbiol.">
        <title>The Global Catalogue of Microorganisms (GCM) 10K type strain sequencing project: providing services to taxonomists for standard genome sequencing and annotation.</title>
        <authorList>
            <consortium name="The Broad Institute Genomics Platform"/>
            <consortium name="The Broad Institute Genome Sequencing Center for Infectious Disease"/>
            <person name="Wu L."/>
            <person name="Ma J."/>
        </authorList>
    </citation>
    <scope>NUCLEOTIDE SEQUENCE [LARGE SCALE GENOMIC DNA]</scope>
    <source>
        <strain evidence="9">CGMCC 1.10188</strain>
    </source>
</reference>
<evidence type="ECO:0000256" key="5">
    <source>
        <dbReference type="ARBA" id="ARBA00023125"/>
    </source>
</evidence>
<evidence type="ECO:0000313" key="8">
    <source>
        <dbReference type="EMBL" id="GGB57808.1"/>
    </source>
</evidence>
<evidence type="ECO:0000313" key="9">
    <source>
        <dbReference type="Proteomes" id="UP000603352"/>
    </source>
</evidence>
<keyword evidence="5 6" id="KW-0238">DNA-binding</keyword>
<dbReference type="EMBL" id="BMDZ01000074">
    <property type="protein sequence ID" value="GGB57808.1"/>
    <property type="molecule type" value="Genomic_DNA"/>
</dbReference>